<comment type="subcellular location">
    <subcellularLocation>
        <location evidence="1">Virion</location>
    </subcellularLocation>
</comment>
<keyword evidence="5" id="KW-1175">Viral attachment to host cell pilus</keyword>
<dbReference type="GO" id="GO:0044423">
    <property type="term" value="C:virion component"/>
    <property type="evidence" value="ECO:0007669"/>
    <property type="project" value="UniProtKB-KW"/>
</dbReference>
<protein>
    <recommendedName>
        <fullName evidence="9">Maturation</fullName>
    </recommendedName>
</protein>
<proteinExistence type="inferred from homology"/>
<evidence type="ECO:0000256" key="1">
    <source>
        <dbReference type="ARBA" id="ARBA00004328"/>
    </source>
</evidence>
<evidence type="ECO:0000256" key="4">
    <source>
        <dbReference type="ARBA" id="ARBA00022844"/>
    </source>
</evidence>
<dbReference type="GO" id="GO:0039666">
    <property type="term" value="P:virion attachment to host cell pilus"/>
    <property type="evidence" value="ECO:0007669"/>
    <property type="project" value="UniProtKB-KW"/>
</dbReference>
<evidence type="ECO:0000256" key="7">
    <source>
        <dbReference type="ARBA" id="ARBA00035110"/>
    </source>
</evidence>
<organism evidence="8">
    <name type="scientific">Leviviridae sp</name>
    <dbReference type="NCBI Taxonomy" id="2027243"/>
    <lineage>
        <taxon>Viruses</taxon>
        <taxon>Riboviria</taxon>
        <taxon>Orthornavirae</taxon>
        <taxon>Lenarviricota</taxon>
        <taxon>Leviviricetes</taxon>
        <taxon>Norzivirales</taxon>
        <taxon>Fiersviridae</taxon>
    </lineage>
</organism>
<keyword evidence="6" id="KW-1160">Virus entry into host cell</keyword>
<accession>A0A514D6D8</accession>
<reference evidence="8" key="1">
    <citation type="submission" date="2019-05" db="EMBL/GenBank/DDBJ databases">
        <title>Metatranscriptomic reconstruction reveals RNA viruses with the potential to shape carbon cycling in soil.</title>
        <authorList>
            <person name="Starr E.P."/>
            <person name="Nuccio E."/>
            <person name="Pett-Ridge J."/>
            <person name="Banfield J.F."/>
            <person name="Firestone M.K."/>
        </authorList>
    </citation>
    <scope>NUCLEOTIDE SEQUENCE</scope>
    <source>
        <strain evidence="8">H1_Rhizo_27_scaffold_801</strain>
    </source>
</reference>
<keyword evidence="3" id="KW-1161">Viral attachment to host cell</keyword>
<dbReference type="EMBL" id="MN034684">
    <property type="protein sequence ID" value="QDH89193.1"/>
    <property type="molecule type" value="Genomic_RNA"/>
</dbReference>
<evidence type="ECO:0000313" key="8">
    <source>
        <dbReference type="EMBL" id="QDH89193.1"/>
    </source>
</evidence>
<keyword evidence="2" id="KW-0945">Host-virus interaction</keyword>
<dbReference type="InterPro" id="IPR005563">
    <property type="entry name" value="A_protein"/>
</dbReference>
<evidence type="ECO:0000256" key="5">
    <source>
        <dbReference type="ARBA" id="ARBA00023104"/>
    </source>
</evidence>
<keyword evidence="4" id="KW-0946">Virion</keyword>
<evidence type="ECO:0000256" key="3">
    <source>
        <dbReference type="ARBA" id="ARBA00022804"/>
    </source>
</evidence>
<evidence type="ECO:0008006" key="9">
    <source>
        <dbReference type="Google" id="ProtNLM"/>
    </source>
</evidence>
<name>A0A514D6D8_9VIRU</name>
<gene>
    <name evidence="8" type="ORF">H1Rhizo27801_000003</name>
</gene>
<comment type="similarity">
    <text evidence="7">Belongs to the Leviviricetes maturation protein family.</text>
</comment>
<evidence type="ECO:0000256" key="6">
    <source>
        <dbReference type="ARBA" id="ARBA00023296"/>
    </source>
</evidence>
<sequence>MGIFLPTIRNRQRRTVTVPMGYTRVFNTPTSPTTPMANFNFYSVEESMSWSHKAPYNGAGDNGGQFTMTRISDADSLHWEYVNGGPSYFLFKGGVYPQHPDTISWWSAGGPGSTPTLGSLSAAGATAISRCKPTSPHASLAQALGELREGAPSIPGVRSWENRTRPLLGSAGDEYLNIQFGWLPLVNDVKKFYESATQSDRILSEYRRNANRKIRRGYDFPTTVTTRQGSGAIQIHPAQFGLFSQGTVSETTTTRRWFRGAFRYYLPSTDSYQGRVRQKLQEANHLFGVLPTPEVIWELTPWSWAIDWFTNVGDVMSNISSFITDGLVLQYGYIMEHKSVRGDVTVNVSPSDVKAYGLTGSVLKRTYVREYKCRYPANPYGFGIDDTSLTKRQLSILGALGLSKGARQF</sequence>
<dbReference type="Pfam" id="PF03863">
    <property type="entry name" value="Phage_mat-A"/>
    <property type="match status" value="1"/>
</dbReference>
<evidence type="ECO:0000256" key="2">
    <source>
        <dbReference type="ARBA" id="ARBA00022581"/>
    </source>
</evidence>